<evidence type="ECO:0000313" key="5">
    <source>
        <dbReference type="EMBL" id="GLV56440.1"/>
    </source>
</evidence>
<dbReference type="InterPro" id="IPR029044">
    <property type="entry name" value="Nucleotide-diphossugar_trans"/>
</dbReference>
<dbReference type="InterPro" id="IPR001173">
    <property type="entry name" value="Glyco_trans_2-like"/>
</dbReference>
<keyword evidence="2" id="KW-0547">Nucleotide-binding</keyword>
<feature type="domain" description="Glycosyltransferase 2-like" evidence="4">
    <location>
        <begin position="88"/>
        <end position="213"/>
    </location>
</feature>
<proteinExistence type="predicted"/>
<comment type="caution">
    <text evidence="5">The sequence shown here is derived from an EMBL/GenBank/DDBJ whole genome shotgun (WGS) entry which is preliminary data.</text>
</comment>
<evidence type="ECO:0000256" key="2">
    <source>
        <dbReference type="ARBA" id="ARBA00022741"/>
    </source>
</evidence>
<protein>
    <recommendedName>
        <fullName evidence="4">Glycosyltransferase 2-like domain-containing protein</fullName>
    </recommendedName>
</protein>
<accession>A0ABQ6FVH3</accession>
<keyword evidence="3" id="KW-0067">ATP-binding</keyword>
<dbReference type="RefSeq" id="WP_338251739.1">
    <property type="nucleotide sequence ID" value="NZ_BSRI01000002.1"/>
</dbReference>
<dbReference type="SUPFAM" id="SSF53448">
    <property type="entry name" value="Nucleotide-diphospho-sugar transferases"/>
    <property type="match status" value="1"/>
</dbReference>
<dbReference type="Gene3D" id="1.20.120.1910">
    <property type="entry name" value="Cysteine-tRNA ligase, C-terminal anti-codon recognition domain"/>
    <property type="match status" value="1"/>
</dbReference>
<keyword evidence="1" id="KW-0436">Ligase</keyword>
<evidence type="ECO:0000313" key="6">
    <source>
        <dbReference type="Proteomes" id="UP001344906"/>
    </source>
</evidence>
<dbReference type="EMBL" id="BSRI01000002">
    <property type="protein sequence ID" value="GLV56440.1"/>
    <property type="molecule type" value="Genomic_DNA"/>
</dbReference>
<evidence type="ECO:0000256" key="3">
    <source>
        <dbReference type="ARBA" id="ARBA00022840"/>
    </source>
</evidence>
<evidence type="ECO:0000259" key="4">
    <source>
        <dbReference type="Pfam" id="PF00535"/>
    </source>
</evidence>
<gene>
    <name evidence="5" type="ORF">KDH_32810</name>
</gene>
<dbReference type="InterPro" id="IPR009080">
    <property type="entry name" value="tRNAsynth_Ia_anticodon-bd"/>
</dbReference>
<sequence length="328" mass="37503">MTTRPYRQSIPEEILALSHERDLLRRKGQYDRADVLKQQLEDAGYVVKDNPHGAHLVILPHIFVDGTLYRTIRQLPSLLDEADLCTFSVNILAQNSSEQTRRCVDSVLSHAGNTSIEVILVDNASQDGLDIWAEALQHQDSRVHFLRATRKMGVAEARNIGLQQSRGHYILFLDSNVVLTGDIFTPLAKTLEAPQVGLTGPHGLRTDDLRHFEESEENEVEVIDARCMAFKRALLKKAGLLDEGYRYPDYMDVDFCFAIRDLDMSIVRTPDLPLLSHPAPHNPALSESERTRLKKRNFYRYLSKWGAREDLLLEGFDDEEEYEDEEEE</sequence>
<evidence type="ECO:0000256" key="1">
    <source>
        <dbReference type="ARBA" id="ARBA00022598"/>
    </source>
</evidence>
<organism evidence="5 6">
    <name type="scientific">Dictyobacter halimunensis</name>
    <dbReference type="NCBI Taxonomy" id="3026934"/>
    <lineage>
        <taxon>Bacteria</taxon>
        <taxon>Bacillati</taxon>
        <taxon>Chloroflexota</taxon>
        <taxon>Ktedonobacteria</taxon>
        <taxon>Ktedonobacterales</taxon>
        <taxon>Dictyobacteraceae</taxon>
        <taxon>Dictyobacter</taxon>
    </lineage>
</organism>
<dbReference type="PANTHER" id="PTHR43179:SF7">
    <property type="entry name" value="RHAMNOSYLTRANSFERASE WBBL"/>
    <property type="match status" value="1"/>
</dbReference>
<reference evidence="5 6" key="1">
    <citation type="submission" date="2023-02" db="EMBL/GenBank/DDBJ databases">
        <title>Dictyobacter halimunensis sp. nov., a new member of the class Ktedonobacteria from forest soil in a geothermal area.</title>
        <authorList>
            <person name="Rachmania M.K."/>
            <person name="Ningsih F."/>
            <person name="Sakai Y."/>
            <person name="Yabe S."/>
            <person name="Yokota A."/>
            <person name="Sjamsuridzal W."/>
        </authorList>
    </citation>
    <scope>NUCLEOTIDE SEQUENCE [LARGE SCALE GENOMIC DNA]</scope>
    <source>
        <strain evidence="5 6">S3.2.2.5</strain>
    </source>
</reference>
<dbReference type="Proteomes" id="UP001344906">
    <property type="component" value="Unassembled WGS sequence"/>
</dbReference>
<dbReference type="PANTHER" id="PTHR43179">
    <property type="entry name" value="RHAMNOSYLTRANSFERASE WBBL"/>
    <property type="match status" value="1"/>
</dbReference>
<name>A0ABQ6FVH3_9CHLR</name>
<dbReference type="SUPFAM" id="SSF47323">
    <property type="entry name" value="Anticodon-binding domain of a subclass of class I aminoacyl-tRNA synthetases"/>
    <property type="match status" value="1"/>
</dbReference>
<keyword evidence="6" id="KW-1185">Reference proteome</keyword>
<dbReference type="Gene3D" id="3.90.550.10">
    <property type="entry name" value="Spore Coat Polysaccharide Biosynthesis Protein SpsA, Chain A"/>
    <property type="match status" value="1"/>
</dbReference>
<dbReference type="Pfam" id="PF00535">
    <property type="entry name" value="Glycos_transf_2"/>
    <property type="match status" value="1"/>
</dbReference>